<proteinExistence type="predicted"/>
<protein>
    <submittedName>
        <fullName evidence="1">Uncharacterized protein</fullName>
    </submittedName>
</protein>
<accession>A0ACB1AT91</accession>
<dbReference type="Proteomes" id="UP001497535">
    <property type="component" value="Unassembled WGS sequence"/>
</dbReference>
<organism evidence="1 2">
    <name type="scientific">Meloidogyne enterolobii</name>
    <name type="common">Root-knot nematode worm</name>
    <name type="synonym">Meloidogyne mayaguensis</name>
    <dbReference type="NCBI Taxonomy" id="390850"/>
    <lineage>
        <taxon>Eukaryota</taxon>
        <taxon>Metazoa</taxon>
        <taxon>Ecdysozoa</taxon>
        <taxon>Nematoda</taxon>
        <taxon>Chromadorea</taxon>
        <taxon>Rhabditida</taxon>
        <taxon>Tylenchina</taxon>
        <taxon>Tylenchomorpha</taxon>
        <taxon>Tylenchoidea</taxon>
        <taxon>Meloidogynidae</taxon>
        <taxon>Meloidogyninae</taxon>
        <taxon>Meloidogyne</taxon>
    </lineage>
</organism>
<evidence type="ECO:0000313" key="1">
    <source>
        <dbReference type="EMBL" id="CAK5104559.1"/>
    </source>
</evidence>
<dbReference type="EMBL" id="CAVMJV010000117">
    <property type="protein sequence ID" value="CAK5104559.1"/>
    <property type="molecule type" value="Genomic_DNA"/>
</dbReference>
<keyword evidence="2" id="KW-1185">Reference proteome</keyword>
<evidence type="ECO:0000313" key="2">
    <source>
        <dbReference type="Proteomes" id="UP001497535"/>
    </source>
</evidence>
<sequence length="194" mass="22606">MLLNRLFARCTCLSASQAICRSFSANATLVKSTQTPVKLKKEEIELELSNVLRNEENALQNVRPWQQLELLPSHNFKHVVTSEKGVCLQKNFLFKRKKWDERRALMDPGVKLLHYPYTPTTPPPEYLDSSQWNEAFTSARIFLLGTKHDTIKSVNDVCLFFSFGLTHGTDKLRNDQNTEFFKNQNIFRIFQNFF</sequence>
<name>A0ACB1AT91_MELEN</name>
<comment type="caution">
    <text evidence="1">The sequence shown here is derived from an EMBL/GenBank/DDBJ whole genome shotgun (WGS) entry which is preliminary data.</text>
</comment>
<reference evidence="1" key="1">
    <citation type="submission" date="2023-11" db="EMBL/GenBank/DDBJ databases">
        <authorList>
            <person name="Poullet M."/>
        </authorList>
    </citation>
    <scope>NUCLEOTIDE SEQUENCE</scope>
    <source>
        <strain evidence="1">E1834</strain>
    </source>
</reference>
<gene>
    <name evidence="1" type="ORF">MENTE1834_LOCUS43028</name>
</gene>